<feature type="domain" description="HRDC" evidence="2">
    <location>
        <begin position="273"/>
        <end position="346"/>
    </location>
</feature>
<proteinExistence type="predicted"/>
<sequence length="346" mass="40436">MVILDHIKEAVTGVKPLSAPVFLKETSDSAVQLEKLKALSKIASPDVKANIERDIKLLEYGIKGENQLSFELKNSHMPMVVIHDLFFEHEGLTAQIDYLIITQKQILILECKNLFGNITVDNQGNFFRTLNYGKHWKKEGIYSPITQNQRHMSLLKKKRLADKKNLITRVGFERYFDDFHKSIVVIANPKTVLDVKYAKKDVKNKIIRCDQLIDYIKNLENNSKEVKSSDKEMMKLAEYFLSWNRDNPVDYTEKYKIEIEKVIETEPKKSRGPVEETSLYQKLKDFRYEKSKEEGIKAYYIFTNAQLENIIEVKPKNLNELRNISGFGDKKCEKYGREILEMVNRR</sequence>
<dbReference type="EMBL" id="JAQSVD010000004">
    <property type="protein sequence ID" value="MDE1470461.1"/>
    <property type="molecule type" value="Genomic_DNA"/>
</dbReference>
<keyword evidence="4" id="KW-1185">Reference proteome</keyword>
<dbReference type="Pfam" id="PF00570">
    <property type="entry name" value="HRDC"/>
    <property type="match status" value="1"/>
</dbReference>
<dbReference type="SMART" id="SM00341">
    <property type="entry name" value="HRDC"/>
    <property type="match status" value="1"/>
</dbReference>
<protein>
    <submittedName>
        <fullName evidence="3">NERD domain-containing protein</fullName>
    </submittedName>
</protein>
<evidence type="ECO:0000259" key="1">
    <source>
        <dbReference type="PROSITE" id="PS50965"/>
    </source>
</evidence>
<gene>
    <name evidence="3" type="ORF">PTZ04_09350</name>
</gene>
<organism evidence="3 4">
    <name type="scientific">Eubacterium limosum</name>
    <dbReference type="NCBI Taxonomy" id="1736"/>
    <lineage>
        <taxon>Bacteria</taxon>
        <taxon>Bacillati</taxon>
        <taxon>Bacillota</taxon>
        <taxon>Clostridia</taxon>
        <taxon>Eubacteriales</taxon>
        <taxon>Eubacteriaceae</taxon>
        <taxon>Eubacterium</taxon>
    </lineage>
</organism>
<evidence type="ECO:0000313" key="3">
    <source>
        <dbReference type="EMBL" id="MDE1470461.1"/>
    </source>
</evidence>
<dbReference type="PROSITE" id="PS50967">
    <property type="entry name" value="HRDC"/>
    <property type="match status" value="1"/>
</dbReference>
<feature type="domain" description="NERD" evidence="1">
    <location>
        <begin position="60"/>
        <end position="178"/>
    </location>
</feature>
<dbReference type="InterPro" id="IPR010997">
    <property type="entry name" value="HRDC-like_sf"/>
</dbReference>
<dbReference type="Proteomes" id="UP001215087">
    <property type="component" value="Unassembled WGS sequence"/>
</dbReference>
<evidence type="ECO:0000259" key="2">
    <source>
        <dbReference type="PROSITE" id="PS50967"/>
    </source>
</evidence>
<dbReference type="InterPro" id="IPR044876">
    <property type="entry name" value="HRDC_dom_sf"/>
</dbReference>
<dbReference type="SUPFAM" id="SSF47819">
    <property type="entry name" value="HRDC-like"/>
    <property type="match status" value="1"/>
</dbReference>
<name>A0ABT5UNE3_EUBLI</name>
<evidence type="ECO:0000313" key="4">
    <source>
        <dbReference type="Proteomes" id="UP001215087"/>
    </source>
</evidence>
<comment type="caution">
    <text evidence="3">The sequence shown here is derived from an EMBL/GenBank/DDBJ whole genome shotgun (WGS) entry which is preliminary data.</text>
</comment>
<dbReference type="PROSITE" id="PS50965">
    <property type="entry name" value="NERD"/>
    <property type="match status" value="1"/>
</dbReference>
<dbReference type="InterPro" id="IPR011528">
    <property type="entry name" value="NERD"/>
</dbReference>
<dbReference type="RefSeq" id="WP_227208878.1">
    <property type="nucleotide sequence ID" value="NZ_JAJCLO010000015.1"/>
</dbReference>
<dbReference type="Pfam" id="PF08378">
    <property type="entry name" value="NERD"/>
    <property type="match status" value="1"/>
</dbReference>
<reference evidence="3 4" key="1">
    <citation type="submission" date="2023-02" db="EMBL/GenBank/DDBJ databases">
        <title>Comparative genome analysis of Eubacterium limosum species.</title>
        <authorList>
            <person name="Bak J.E."/>
        </authorList>
    </citation>
    <scope>NUCLEOTIDE SEQUENCE [LARGE SCALE GENOMIC DNA]</scope>
    <source>
        <strain evidence="3 4">KGMB01548</strain>
    </source>
</reference>
<dbReference type="Gene3D" id="1.10.150.80">
    <property type="entry name" value="HRDC domain"/>
    <property type="match status" value="1"/>
</dbReference>
<accession>A0ABT5UNE3</accession>
<dbReference type="InterPro" id="IPR002121">
    <property type="entry name" value="HRDC_dom"/>
</dbReference>